<dbReference type="EMBL" id="CP162599">
    <property type="protein sequence ID" value="XDK32546.1"/>
    <property type="molecule type" value="Genomic_DNA"/>
</dbReference>
<dbReference type="SUPFAM" id="SSF103378">
    <property type="entry name" value="2-methylcitrate dehydratase PrpD"/>
    <property type="match status" value="1"/>
</dbReference>
<dbReference type="AlphaFoldDB" id="A0AB39HQQ0"/>
<dbReference type="PANTHER" id="PTHR16943">
    <property type="entry name" value="2-METHYLCITRATE DEHYDRATASE-RELATED"/>
    <property type="match status" value="1"/>
</dbReference>
<dbReference type="Gene3D" id="3.30.1330.120">
    <property type="entry name" value="2-methylcitrate dehydratase PrpD"/>
    <property type="match status" value="1"/>
</dbReference>
<dbReference type="PANTHER" id="PTHR16943:SF8">
    <property type="entry name" value="2-METHYLCITRATE DEHYDRATASE"/>
    <property type="match status" value="1"/>
</dbReference>
<feature type="domain" description="MmgE/PrpD C-terminal" evidence="3">
    <location>
        <begin position="265"/>
        <end position="399"/>
    </location>
</feature>
<protein>
    <submittedName>
        <fullName evidence="4">MmgE/PrpD family protein</fullName>
    </submittedName>
</protein>
<accession>A0AB39HQQ0</accession>
<evidence type="ECO:0000256" key="1">
    <source>
        <dbReference type="ARBA" id="ARBA00006174"/>
    </source>
</evidence>
<dbReference type="InterPro" id="IPR045337">
    <property type="entry name" value="MmgE_PrpD_C"/>
</dbReference>
<dbReference type="InterPro" id="IPR042183">
    <property type="entry name" value="MmgE/PrpD_sf_1"/>
</dbReference>
<evidence type="ECO:0000259" key="2">
    <source>
        <dbReference type="Pfam" id="PF03972"/>
    </source>
</evidence>
<proteinExistence type="inferred from homology"/>
<dbReference type="Pfam" id="PF19305">
    <property type="entry name" value="MmgE_PrpD_C"/>
    <property type="match status" value="1"/>
</dbReference>
<evidence type="ECO:0000313" key="4">
    <source>
        <dbReference type="EMBL" id="XDK32546.1"/>
    </source>
</evidence>
<feature type="domain" description="MmgE/PrpD N-terminal" evidence="2">
    <location>
        <begin position="9"/>
        <end position="241"/>
    </location>
</feature>
<dbReference type="RefSeq" id="WP_368653234.1">
    <property type="nucleotide sequence ID" value="NZ_CP162599.1"/>
</dbReference>
<comment type="similarity">
    <text evidence="1">Belongs to the PrpD family.</text>
</comment>
<reference evidence="4" key="1">
    <citation type="submission" date="2024-07" db="EMBL/GenBank/DDBJ databases">
        <title>Halotolerant mesophilic bacterium Ornithinibacillus sp. 4-3, sp. nov., isolated from soil.</title>
        <authorList>
            <person name="Sidarenka A.V."/>
            <person name="Guliayeva D.E."/>
            <person name="Leanovich S.I."/>
            <person name="Hileuskaya K.S."/>
            <person name="Akhremchuk A.E."/>
            <person name="Sikolenko M.A."/>
            <person name="Valentovich L.N."/>
        </authorList>
    </citation>
    <scope>NUCLEOTIDE SEQUENCE</scope>
    <source>
        <strain evidence="4">4-3</strain>
    </source>
</reference>
<dbReference type="Pfam" id="PF03972">
    <property type="entry name" value="MmgE_PrpD_N"/>
    <property type="match status" value="1"/>
</dbReference>
<dbReference type="InterPro" id="IPR042188">
    <property type="entry name" value="MmgE/PrpD_sf_2"/>
</dbReference>
<dbReference type="Gene3D" id="1.10.4100.10">
    <property type="entry name" value="2-methylcitrate dehydratase PrpD"/>
    <property type="match status" value="1"/>
</dbReference>
<dbReference type="InterPro" id="IPR036148">
    <property type="entry name" value="MmgE/PrpD_sf"/>
</dbReference>
<evidence type="ECO:0000259" key="3">
    <source>
        <dbReference type="Pfam" id="PF19305"/>
    </source>
</evidence>
<dbReference type="InterPro" id="IPR005656">
    <property type="entry name" value="MmgE_PrpD"/>
</dbReference>
<sequence length="442" mass="48118">MTKKLAELIYMSDPSQSDKAMEEARLGILDFLASAFPGTTDPNLNIIWDTIVNSDAVEQTTVYGKKQKVGQLNAVLYNGYAGHALDFDDVHSGMGGHPSTVILPVLFSLAEVRKCSARDLLKAYIVGIEVAGKVGKALGNIYEHKGFHSTSVIGGIGAAAAGAYLLNLNIEEITNAIGLAATQASGLKIHFGSPTKPLHAGLAAQAGLMAVLLAEKGLKGSEEVFDGPISFFAAYGSGDSIPETAVQNWGEPWQILEPGLQYKPYPCCFATHVAADIILKWKKQNLFSNKDISKINITFPPDGDAALIVRNPKNGYDGRFSMEYVAAVAIIEGNLGVEFFKEQEIREDIKALMNKVERLYDENAESVSINKDARFTHVEIILNNQTTFAEKGFYPKGTRDIKGKFNSVISGNEKLKNIPNLVEEMNSVKDLEKLISLFREVK</sequence>
<gene>
    <name evidence="4" type="ORF">AB4Y30_16300</name>
</gene>
<organism evidence="4">
    <name type="scientific">Ornithinibacillus sp. 4-3</name>
    <dbReference type="NCBI Taxonomy" id="3231488"/>
    <lineage>
        <taxon>Bacteria</taxon>
        <taxon>Bacillati</taxon>
        <taxon>Bacillota</taxon>
        <taxon>Bacilli</taxon>
        <taxon>Bacillales</taxon>
        <taxon>Bacillaceae</taxon>
        <taxon>Ornithinibacillus</taxon>
    </lineage>
</organism>
<dbReference type="InterPro" id="IPR045336">
    <property type="entry name" value="MmgE_PrpD_N"/>
</dbReference>
<name>A0AB39HQQ0_9BACI</name>
<dbReference type="GO" id="GO:0016829">
    <property type="term" value="F:lyase activity"/>
    <property type="evidence" value="ECO:0007669"/>
    <property type="project" value="InterPro"/>
</dbReference>